<reference evidence="2" key="1">
    <citation type="submission" date="2014-05" db="EMBL/GenBank/DDBJ databases">
        <title>The genome and life-stage specific transcriptomes of Globodera pallida elucidate key aspects of plant parasitism by a cyst nematode.</title>
        <authorList>
            <person name="Cotton J.A."/>
            <person name="Lilley C.J."/>
            <person name="Jones L.M."/>
            <person name="Kikuchi T."/>
            <person name="Reid A.J."/>
            <person name="Thorpe P."/>
            <person name="Tsai I.J."/>
            <person name="Beasley H."/>
            <person name="Blok V."/>
            <person name="Cock P.J.A."/>
            <person name="Van den Akker S.E."/>
            <person name="Holroyd N."/>
            <person name="Hunt M."/>
            <person name="Mantelin S."/>
            <person name="Naghra H."/>
            <person name="Pain A."/>
            <person name="Palomares-Rius J.E."/>
            <person name="Zarowiecki M."/>
            <person name="Berriman M."/>
            <person name="Jones J.T."/>
            <person name="Urwin P.E."/>
        </authorList>
    </citation>
    <scope>NUCLEOTIDE SEQUENCE [LARGE SCALE GENOMIC DNA]</scope>
    <source>
        <strain evidence="2">Lindley</strain>
    </source>
</reference>
<proteinExistence type="predicted"/>
<feature type="compositionally biased region" description="Low complexity" evidence="1">
    <location>
        <begin position="143"/>
        <end position="152"/>
    </location>
</feature>
<dbReference type="Proteomes" id="UP000050741">
    <property type="component" value="Unassembled WGS sequence"/>
</dbReference>
<feature type="region of interest" description="Disordered" evidence="1">
    <location>
        <begin position="229"/>
        <end position="249"/>
    </location>
</feature>
<evidence type="ECO:0000256" key="1">
    <source>
        <dbReference type="SAM" id="MobiDB-lite"/>
    </source>
</evidence>
<evidence type="ECO:0000313" key="3">
    <source>
        <dbReference type="WBParaSite" id="GPLIN_000956900"/>
    </source>
</evidence>
<feature type="region of interest" description="Disordered" evidence="1">
    <location>
        <begin position="133"/>
        <end position="172"/>
    </location>
</feature>
<evidence type="ECO:0000313" key="2">
    <source>
        <dbReference type="Proteomes" id="UP000050741"/>
    </source>
</evidence>
<organism evidence="2 3">
    <name type="scientific">Globodera pallida</name>
    <name type="common">Potato cyst nematode worm</name>
    <name type="synonym">Heterodera pallida</name>
    <dbReference type="NCBI Taxonomy" id="36090"/>
    <lineage>
        <taxon>Eukaryota</taxon>
        <taxon>Metazoa</taxon>
        <taxon>Ecdysozoa</taxon>
        <taxon>Nematoda</taxon>
        <taxon>Chromadorea</taxon>
        <taxon>Rhabditida</taxon>
        <taxon>Tylenchina</taxon>
        <taxon>Tylenchomorpha</taxon>
        <taxon>Tylenchoidea</taxon>
        <taxon>Heteroderidae</taxon>
        <taxon>Heteroderinae</taxon>
        <taxon>Globodera</taxon>
    </lineage>
</organism>
<name>A0A183C9M1_GLOPA</name>
<sequence length="249" mass="27557">MQHMHCLFHSLCKPLPQPLQLNLHHQYRAVVVAQPACRLKEAVGNSKANMREGKQTAALRPYYKVEEETGNIVKVSHPLSALSSRHLLKSKFLAPAKQLQQPQQSPALLHAMPADATHALLIPLIVQAPPATAAVEPAPPMPSSSGSTTGMPIERGSRQQQSQHERTHCECEEATMTTKLPLPLINDEKVNKNCCERKRALCGKLIRNTDDKISMEHLLKNLIAKNSNNLDASDSIDDNLATNRNRDTQ</sequence>
<dbReference type="WBParaSite" id="GPLIN_000956900">
    <property type="protein sequence ID" value="GPLIN_000956900"/>
    <property type="gene ID" value="GPLIN_000956900"/>
</dbReference>
<reference evidence="3" key="2">
    <citation type="submission" date="2016-06" db="UniProtKB">
        <authorList>
            <consortium name="WormBaseParasite"/>
        </authorList>
    </citation>
    <scope>IDENTIFICATION</scope>
</reference>
<dbReference type="AlphaFoldDB" id="A0A183C9M1"/>
<keyword evidence="2" id="KW-1185">Reference proteome</keyword>
<protein>
    <submittedName>
        <fullName evidence="3">Uncharacterized protein</fullName>
    </submittedName>
</protein>
<accession>A0A183C9M1</accession>